<dbReference type="Proteomes" id="UP000314294">
    <property type="component" value="Unassembled WGS sequence"/>
</dbReference>
<reference evidence="2 3" key="1">
    <citation type="submission" date="2019-03" db="EMBL/GenBank/DDBJ databases">
        <title>First draft genome of Liparis tanakae, snailfish: a comprehensive survey of snailfish specific genes.</title>
        <authorList>
            <person name="Kim W."/>
            <person name="Song I."/>
            <person name="Jeong J.-H."/>
            <person name="Kim D."/>
            <person name="Kim S."/>
            <person name="Ryu S."/>
            <person name="Song J.Y."/>
            <person name="Lee S.K."/>
        </authorList>
    </citation>
    <scope>NUCLEOTIDE SEQUENCE [LARGE SCALE GENOMIC DNA]</scope>
    <source>
        <tissue evidence="2">Muscle</tissue>
    </source>
</reference>
<evidence type="ECO:0000256" key="1">
    <source>
        <dbReference type="SAM" id="MobiDB-lite"/>
    </source>
</evidence>
<keyword evidence="3" id="KW-1185">Reference proteome</keyword>
<protein>
    <submittedName>
        <fullName evidence="2">Uncharacterized protein</fullName>
    </submittedName>
</protein>
<sequence>MQSRSPKEALARRLKSTQLAAQMLSVPFNAVANAGSTKPLREANNKMESSDSSSGSGSGSLEMRLDRFATKTQQSPCWTASVQKDELMEMGHKEGGRAIGKEAGPLGRRQGHWEEGKAIGKEAGPLGRRQGYWKGGRAIGKKAGPLGRRQGHWEGGQDLLEVVTSGIEAGPRDHVGDLMRHTHRGNEITNLGTEYGTERIRTCKPDAQSQQRRAGSSWVWDSSYTPKWRRVHAGEKRHLLSCLFISCEDFT</sequence>
<evidence type="ECO:0000313" key="3">
    <source>
        <dbReference type="Proteomes" id="UP000314294"/>
    </source>
</evidence>
<feature type="compositionally biased region" description="Basic and acidic residues" evidence="1">
    <location>
        <begin position="39"/>
        <end position="49"/>
    </location>
</feature>
<dbReference type="EMBL" id="SRLO01000072">
    <property type="protein sequence ID" value="TNN78628.1"/>
    <property type="molecule type" value="Genomic_DNA"/>
</dbReference>
<comment type="caution">
    <text evidence="2">The sequence shown here is derived from an EMBL/GenBank/DDBJ whole genome shotgun (WGS) entry which is preliminary data.</text>
</comment>
<gene>
    <name evidence="2" type="ORF">EYF80_011223</name>
</gene>
<organism evidence="2 3">
    <name type="scientific">Liparis tanakae</name>
    <name type="common">Tanaka's snailfish</name>
    <dbReference type="NCBI Taxonomy" id="230148"/>
    <lineage>
        <taxon>Eukaryota</taxon>
        <taxon>Metazoa</taxon>
        <taxon>Chordata</taxon>
        <taxon>Craniata</taxon>
        <taxon>Vertebrata</taxon>
        <taxon>Euteleostomi</taxon>
        <taxon>Actinopterygii</taxon>
        <taxon>Neopterygii</taxon>
        <taxon>Teleostei</taxon>
        <taxon>Neoteleostei</taxon>
        <taxon>Acanthomorphata</taxon>
        <taxon>Eupercaria</taxon>
        <taxon>Perciformes</taxon>
        <taxon>Cottioidei</taxon>
        <taxon>Cottales</taxon>
        <taxon>Liparidae</taxon>
        <taxon>Liparis</taxon>
    </lineage>
</organism>
<feature type="region of interest" description="Disordered" evidence="1">
    <location>
        <begin position="32"/>
        <end position="61"/>
    </location>
</feature>
<proteinExistence type="predicted"/>
<evidence type="ECO:0000313" key="2">
    <source>
        <dbReference type="EMBL" id="TNN78628.1"/>
    </source>
</evidence>
<accession>A0A4Z2ILM8</accession>
<name>A0A4Z2ILM8_9TELE</name>
<dbReference type="AlphaFoldDB" id="A0A4Z2ILM8"/>